<dbReference type="InterPro" id="IPR009875">
    <property type="entry name" value="PilZ_domain"/>
</dbReference>
<organism evidence="2 3">
    <name type="scientific">Alkanindiges illinoisensis</name>
    <dbReference type="NCBI Taxonomy" id="197183"/>
    <lineage>
        <taxon>Bacteria</taxon>
        <taxon>Pseudomonadati</taxon>
        <taxon>Pseudomonadota</taxon>
        <taxon>Gammaproteobacteria</taxon>
        <taxon>Moraxellales</taxon>
        <taxon>Moraxellaceae</taxon>
        <taxon>Alkanindiges</taxon>
    </lineage>
</organism>
<gene>
    <name evidence="2" type="ORF">E2B99_00175</name>
</gene>
<evidence type="ECO:0000313" key="2">
    <source>
        <dbReference type="EMBL" id="TEU30815.1"/>
    </source>
</evidence>
<proteinExistence type="predicted"/>
<reference evidence="2 3" key="1">
    <citation type="submission" date="2019-03" db="EMBL/GenBank/DDBJ databases">
        <title>Alkanindiges illinoisensis: a potential pathogenic isolated from ascites of a gastric cancer patient with abdominal metastasis.</title>
        <authorList>
            <person name="Hu X."/>
            <person name="Yang B."/>
            <person name="Yan X."/>
            <person name="Lin L."/>
            <person name="Zhao H."/>
            <person name="Zhou F."/>
            <person name="Su B."/>
            <person name="Chen J."/>
            <person name="Rui Y."/>
            <person name="Wang Q."/>
            <person name="Zheng L."/>
        </authorList>
    </citation>
    <scope>NUCLEOTIDE SEQUENCE [LARGE SCALE GENOMIC DNA]</scope>
    <source>
        <strain evidence="2 3">NFYY 23406</strain>
    </source>
</reference>
<dbReference type="AlphaFoldDB" id="A0A4Y7XHH5"/>
<dbReference type="STRING" id="1120977.GCA_000619845_00115"/>
<dbReference type="Proteomes" id="UP000297834">
    <property type="component" value="Unassembled WGS sequence"/>
</dbReference>
<dbReference type="Gene3D" id="2.40.10.220">
    <property type="entry name" value="predicted glycosyltransferase like domains"/>
    <property type="match status" value="1"/>
</dbReference>
<comment type="caution">
    <text evidence="2">The sequence shown here is derived from an EMBL/GenBank/DDBJ whole genome shotgun (WGS) entry which is preliminary data.</text>
</comment>
<name>A0A4Y7XHH5_9GAMM</name>
<keyword evidence="3" id="KW-1185">Reference proteome</keyword>
<dbReference type="Pfam" id="PF07238">
    <property type="entry name" value="PilZ"/>
    <property type="match status" value="1"/>
</dbReference>
<feature type="domain" description="PilZ" evidence="1">
    <location>
        <begin position="110"/>
        <end position="183"/>
    </location>
</feature>
<evidence type="ECO:0000313" key="3">
    <source>
        <dbReference type="Proteomes" id="UP000297834"/>
    </source>
</evidence>
<protein>
    <submittedName>
        <fullName evidence="2">PilZ domain-containing protein</fullName>
    </submittedName>
</protein>
<accession>A0A4Y7XHH5</accession>
<dbReference type="OrthoDB" id="6699450at2"/>
<evidence type="ECO:0000259" key="1">
    <source>
        <dbReference type="Pfam" id="PF07238"/>
    </source>
</evidence>
<dbReference type="GO" id="GO:0035438">
    <property type="term" value="F:cyclic-di-GMP binding"/>
    <property type="evidence" value="ECO:0007669"/>
    <property type="project" value="InterPro"/>
</dbReference>
<sequence length="201" mass="22746">MENLQQGADTGERRLMSRINAALRTNYQLITRTDALKDPYDPSFVLPRYFLLLAELDEIDSVQSQLAVALQQESPTVARVVQLMNQKLNLITGALYDAMVETMLPSPSRVNISESGLSFYARERIPPGSHVHLTLSHPENAFHLAATARVVYSEDEDLEGFRTGAYFISLHPNDRAKLAESINQKLTEENELDQFRTMDDY</sequence>
<dbReference type="EMBL" id="SNTY01000003">
    <property type="protein sequence ID" value="TEU30815.1"/>
    <property type="molecule type" value="Genomic_DNA"/>
</dbReference>